<dbReference type="RefSeq" id="WP_343804654.1">
    <property type="nucleotide sequence ID" value="NZ_BAAAET010000002.1"/>
</dbReference>
<sequence length="266" mass="30557">MAKDWFTFQERIKDHFVSIGADAETNVRIQGVRTVHDIDVLVRTKYLGEDLTWIVEAKHWKSKVTKAQVLTLRSIVDDVGADRGFIVSLAGFQSGAMDASKNTNVTLKTFEQLKAHTKEVVESEILKAYKERLGIIEDRYWSHAKRVRIEYGLRHDFMDFSGHFTGQELLATARSAIMLAGVRKYPIDLQMHLTKHKGEAIAHNFQQLINWLNLNLNHFDEKLLEAEWAMYQNGDFKPRVGRTPLGEKHVTEYLADGLFQALENDD</sequence>
<organism evidence="2 3">
    <name type="scientific">Marinobacterium maritimum</name>
    <dbReference type="NCBI Taxonomy" id="500162"/>
    <lineage>
        <taxon>Bacteria</taxon>
        <taxon>Pseudomonadati</taxon>
        <taxon>Pseudomonadota</taxon>
        <taxon>Gammaproteobacteria</taxon>
        <taxon>Oceanospirillales</taxon>
        <taxon>Oceanospirillaceae</taxon>
        <taxon>Marinobacterium</taxon>
    </lineage>
</organism>
<accession>A0ABN1I5G4</accession>
<evidence type="ECO:0000313" key="3">
    <source>
        <dbReference type="Proteomes" id="UP001499915"/>
    </source>
</evidence>
<reference evidence="2 3" key="1">
    <citation type="journal article" date="2019" name="Int. J. Syst. Evol. Microbiol.">
        <title>The Global Catalogue of Microorganisms (GCM) 10K type strain sequencing project: providing services to taxonomists for standard genome sequencing and annotation.</title>
        <authorList>
            <consortium name="The Broad Institute Genomics Platform"/>
            <consortium name="The Broad Institute Genome Sequencing Center for Infectious Disease"/>
            <person name="Wu L."/>
            <person name="Ma J."/>
        </authorList>
    </citation>
    <scope>NUCLEOTIDE SEQUENCE [LARGE SCALE GENOMIC DNA]</scope>
    <source>
        <strain evidence="2 3">JCM 15134</strain>
    </source>
</reference>
<protein>
    <recommendedName>
        <fullName evidence="1">Restriction endonuclease type IV Mrr domain-containing protein</fullName>
    </recommendedName>
</protein>
<comment type="caution">
    <text evidence="2">The sequence shown here is derived from an EMBL/GenBank/DDBJ whole genome shotgun (WGS) entry which is preliminary data.</text>
</comment>
<dbReference type="Proteomes" id="UP001499915">
    <property type="component" value="Unassembled WGS sequence"/>
</dbReference>
<feature type="domain" description="Restriction endonuclease type IV Mrr" evidence="1">
    <location>
        <begin position="4"/>
        <end position="114"/>
    </location>
</feature>
<dbReference type="Pfam" id="PF04471">
    <property type="entry name" value="Mrr_cat"/>
    <property type="match status" value="1"/>
</dbReference>
<dbReference type="InterPro" id="IPR007560">
    <property type="entry name" value="Restrct_endonuc_IV_Mrr"/>
</dbReference>
<evidence type="ECO:0000313" key="2">
    <source>
        <dbReference type="EMBL" id="GAA0689986.1"/>
    </source>
</evidence>
<dbReference type="InterPro" id="IPR011335">
    <property type="entry name" value="Restrct_endonuc-II-like"/>
</dbReference>
<dbReference type="Gene3D" id="3.40.1350.10">
    <property type="match status" value="1"/>
</dbReference>
<gene>
    <name evidence="2" type="ORF">GCM10009104_15710</name>
</gene>
<evidence type="ECO:0000259" key="1">
    <source>
        <dbReference type="Pfam" id="PF04471"/>
    </source>
</evidence>
<proteinExistence type="predicted"/>
<dbReference type="EMBL" id="BAAAET010000002">
    <property type="protein sequence ID" value="GAA0689986.1"/>
    <property type="molecule type" value="Genomic_DNA"/>
</dbReference>
<keyword evidence="3" id="KW-1185">Reference proteome</keyword>
<dbReference type="SUPFAM" id="SSF52980">
    <property type="entry name" value="Restriction endonuclease-like"/>
    <property type="match status" value="1"/>
</dbReference>
<name>A0ABN1I5G4_9GAMM</name>
<dbReference type="InterPro" id="IPR011856">
    <property type="entry name" value="tRNA_endonuc-like_dom_sf"/>
</dbReference>